<feature type="region of interest" description="Disordered" evidence="1">
    <location>
        <begin position="33"/>
        <end position="53"/>
    </location>
</feature>
<organism evidence="2 3">
    <name type="scientific">Staurois parvus</name>
    <dbReference type="NCBI Taxonomy" id="386267"/>
    <lineage>
        <taxon>Eukaryota</taxon>
        <taxon>Metazoa</taxon>
        <taxon>Chordata</taxon>
        <taxon>Craniata</taxon>
        <taxon>Vertebrata</taxon>
        <taxon>Euteleostomi</taxon>
        <taxon>Amphibia</taxon>
        <taxon>Batrachia</taxon>
        <taxon>Anura</taxon>
        <taxon>Neobatrachia</taxon>
        <taxon>Ranoidea</taxon>
        <taxon>Ranidae</taxon>
        <taxon>Staurois</taxon>
    </lineage>
</organism>
<proteinExistence type="predicted"/>
<accession>A0ABN9CZP1</accession>
<keyword evidence="3" id="KW-1185">Reference proteome</keyword>
<evidence type="ECO:0000256" key="1">
    <source>
        <dbReference type="SAM" id="MobiDB-lite"/>
    </source>
</evidence>
<protein>
    <submittedName>
        <fullName evidence="2">Uncharacterized protein</fullName>
    </submittedName>
</protein>
<feature type="non-terminal residue" evidence="2">
    <location>
        <position position="81"/>
    </location>
</feature>
<evidence type="ECO:0000313" key="2">
    <source>
        <dbReference type="EMBL" id="CAI9565685.1"/>
    </source>
</evidence>
<dbReference type="EMBL" id="CATNWA010013703">
    <property type="protein sequence ID" value="CAI9565685.1"/>
    <property type="molecule type" value="Genomic_DNA"/>
</dbReference>
<comment type="caution">
    <text evidence="2">The sequence shown here is derived from an EMBL/GenBank/DDBJ whole genome shotgun (WGS) entry which is preliminary data.</text>
</comment>
<sequence>MSYTVMELKQMVAMALQDDRSLAVDLQTLLFSDDPDIPSEQPESDGPSPSTVVTSIMKTDLDDVLIAELPLSKPNEGTEQQ</sequence>
<name>A0ABN9CZP1_9NEOB</name>
<evidence type="ECO:0000313" key="3">
    <source>
        <dbReference type="Proteomes" id="UP001162483"/>
    </source>
</evidence>
<reference evidence="2" key="1">
    <citation type="submission" date="2023-05" db="EMBL/GenBank/DDBJ databases">
        <authorList>
            <person name="Stuckert A."/>
        </authorList>
    </citation>
    <scope>NUCLEOTIDE SEQUENCE</scope>
</reference>
<dbReference type="Proteomes" id="UP001162483">
    <property type="component" value="Unassembled WGS sequence"/>
</dbReference>
<gene>
    <name evidence="2" type="ORF">SPARVUS_LOCUS6207624</name>
</gene>